<evidence type="ECO:0000256" key="13">
    <source>
        <dbReference type="PIRSR" id="PIRSR600823-1"/>
    </source>
</evidence>
<dbReference type="PANTHER" id="PTHR31517">
    <property type="match status" value="1"/>
</dbReference>
<dbReference type="Gene3D" id="1.10.420.10">
    <property type="entry name" value="Peroxidase, domain 2"/>
    <property type="match status" value="1"/>
</dbReference>
<feature type="disulfide bond" evidence="17">
    <location>
        <begin position="202"/>
        <end position="234"/>
    </location>
</feature>
<evidence type="ECO:0000256" key="12">
    <source>
        <dbReference type="ARBA" id="ARBA00023324"/>
    </source>
</evidence>
<dbReference type="InterPro" id="IPR002016">
    <property type="entry name" value="Haem_peroxidase"/>
</dbReference>
<keyword evidence="18" id="KW-0732">Signal</keyword>
<feature type="binding site" evidence="15">
    <location>
        <position position="196"/>
    </location>
    <ligand>
        <name>Ca(2+)</name>
        <dbReference type="ChEBI" id="CHEBI:29108"/>
        <label>2</label>
    </ligand>
</feature>
<comment type="catalytic activity">
    <reaction evidence="1 18">
        <text>2 a phenolic donor + H2O2 = 2 a phenolic radical donor + 2 H2O</text>
        <dbReference type="Rhea" id="RHEA:56136"/>
        <dbReference type="ChEBI" id="CHEBI:15377"/>
        <dbReference type="ChEBI" id="CHEBI:16240"/>
        <dbReference type="ChEBI" id="CHEBI:139520"/>
        <dbReference type="ChEBI" id="CHEBI:139521"/>
        <dbReference type="EC" id="1.11.1.7"/>
    </reaction>
</comment>
<feature type="disulfide bond" evidence="17">
    <location>
        <begin position="36"/>
        <end position="117"/>
    </location>
</feature>
<evidence type="ECO:0000256" key="1">
    <source>
        <dbReference type="ARBA" id="ARBA00000189"/>
    </source>
</evidence>
<protein>
    <recommendedName>
        <fullName evidence="4 18">Peroxidase</fullName>
        <ecNumber evidence="4 18">1.11.1.7</ecNumber>
    </recommendedName>
</protein>
<dbReference type="SUPFAM" id="SSF48113">
    <property type="entry name" value="Heme-dependent peroxidases"/>
    <property type="match status" value="1"/>
</dbReference>
<feature type="active site" description="Proton acceptor" evidence="13">
    <location>
        <position position="67"/>
    </location>
</feature>
<feature type="binding site" evidence="15">
    <location>
        <position position="71"/>
    </location>
    <ligand>
        <name>Ca(2+)</name>
        <dbReference type="ChEBI" id="CHEBI:29108"/>
        <label>1</label>
    </ligand>
</feature>
<evidence type="ECO:0000256" key="3">
    <source>
        <dbReference type="ARBA" id="ARBA00006873"/>
    </source>
</evidence>
<evidence type="ECO:0000313" key="21">
    <source>
        <dbReference type="Proteomes" id="UP001153076"/>
    </source>
</evidence>
<comment type="function">
    <text evidence="2">Removal of H(2)O(2), oxidation of toxic reductants, biosynthesis and degradation of lignin, suberization, auxin catabolism, response to environmental stresses such as wounding, pathogen attack and oxidative stress. These functions might be dependent on each isozyme/isoform in each plant tissue.</text>
</comment>
<keyword evidence="11 17" id="KW-1015">Disulfide bond</keyword>
<dbReference type="GO" id="GO:0140825">
    <property type="term" value="F:lactoperoxidase activity"/>
    <property type="evidence" value="ECO:0007669"/>
    <property type="project" value="UniProtKB-EC"/>
</dbReference>
<dbReference type="FunFam" id="1.10.520.10:FF:000008">
    <property type="entry name" value="Peroxidase"/>
    <property type="match status" value="1"/>
</dbReference>
<feature type="binding site" evidence="15">
    <location>
        <position position="73"/>
    </location>
    <ligand>
        <name>Ca(2+)</name>
        <dbReference type="ChEBI" id="CHEBI:29108"/>
        <label>1</label>
    </ligand>
</feature>
<dbReference type="EMBL" id="JAKOGI010000543">
    <property type="protein sequence ID" value="KAJ8433401.1"/>
    <property type="molecule type" value="Genomic_DNA"/>
</dbReference>
<reference evidence="20" key="1">
    <citation type="submission" date="2022-04" db="EMBL/GenBank/DDBJ databases">
        <title>Carnegiea gigantea Genome sequencing and assembly v2.</title>
        <authorList>
            <person name="Copetti D."/>
            <person name="Sanderson M.J."/>
            <person name="Burquez A."/>
            <person name="Wojciechowski M.F."/>
        </authorList>
    </citation>
    <scope>NUCLEOTIDE SEQUENCE</scope>
    <source>
        <strain evidence="20">SGP5-SGP5p</strain>
        <tissue evidence="20">Aerial part</tissue>
    </source>
</reference>
<feature type="binding site" evidence="15">
    <location>
        <position position="256"/>
    </location>
    <ligand>
        <name>Ca(2+)</name>
        <dbReference type="ChEBI" id="CHEBI:29108"/>
        <label>2</label>
    </ligand>
</feature>
<dbReference type="GO" id="GO:0006979">
    <property type="term" value="P:response to oxidative stress"/>
    <property type="evidence" value="ECO:0007669"/>
    <property type="project" value="UniProtKB-UniRule"/>
</dbReference>
<evidence type="ECO:0000256" key="17">
    <source>
        <dbReference type="PIRSR" id="PIRSR600823-5"/>
    </source>
</evidence>
<dbReference type="CDD" id="cd00693">
    <property type="entry name" value="secretory_peroxidase"/>
    <property type="match status" value="1"/>
</dbReference>
<feature type="binding site" evidence="15">
    <location>
        <position position="248"/>
    </location>
    <ligand>
        <name>Ca(2+)</name>
        <dbReference type="ChEBI" id="CHEBI:29108"/>
        <label>2</label>
    </ligand>
</feature>
<dbReference type="GO" id="GO:0005576">
    <property type="term" value="C:extracellular region"/>
    <property type="evidence" value="ECO:0007669"/>
    <property type="project" value="UniProtKB-SubCell"/>
</dbReference>
<dbReference type="PROSITE" id="PS00436">
    <property type="entry name" value="PEROXIDASE_2"/>
    <property type="match status" value="1"/>
</dbReference>
<keyword evidence="8 15" id="KW-0479">Metal-binding</keyword>
<comment type="similarity">
    <text evidence="3">Belongs to the peroxidase family. Ascorbate peroxidase subfamily.</text>
</comment>
<proteinExistence type="inferred from homology"/>
<dbReference type="PRINTS" id="PR00461">
    <property type="entry name" value="PLPEROXIDASE"/>
</dbReference>
<evidence type="ECO:0000256" key="10">
    <source>
        <dbReference type="ARBA" id="ARBA00023004"/>
    </source>
</evidence>
<comment type="cofactor">
    <cofactor evidence="15 18">
        <name>heme b</name>
        <dbReference type="ChEBI" id="CHEBI:60344"/>
    </cofactor>
    <text evidence="15 18">Binds 1 heme b (iron(II)-protoporphyrin IX) group per subunit.</text>
</comment>
<evidence type="ECO:0000256" key="7">
    <source>
        <dbReference type="ARBA" id="ARBA00022617"/>
    </source>
</evidence>
<evidence type="ECO:0000256" key="18">
    <source>
        <dbReference type="RuleBase" id="RU362060"/>
    </source>
</evidence>
<feature type="disulfide bond" evidence="17">
    <location>
        <begin position="69"/>
        <end position="74"/>
    </location>
</feature>
<dbReference type="InterPro" id="IPR000823">
    <property type="entry name" value="Peroxidase_pln"/>
</dbReference>
<feature type="domain" description="Plant heme peroxidase family profile" evidence="19">
    <location>
        <begin position="26"/>
        <end position="328"/>
    </location>
</feature>
<evidence type="ECO:0000259" key="19">
    <source>
        <dbReference type="PROSITE" id="PS50873"/>
    </source>
</evidence>
<dbReference type="OrthoDB" id="2113341at2759"/>
<accession>A0A9Q1JYX2</accession>
<dbReference type="InterPro" id="IPR010255">
    <property type="entry name" value="Haem_peroxidase_sf"/>
</dbReference>
<feature type="binding site" evidence="15">
    <location>
        <position position="68"/>
    </location>
    <ligand>
        <name>Ca(2+)</name>
        <dbReference type="ChEBI" id="CHEBI:29108"/>
        <label>1</label>
    </ligand>
</feature>
<evidence type="ECO:0000256" key="9">
    <source>
        <dbReference type="ARBA" id="ARBA00023002"/>
    </source>
</evidence>
<keyword evidence="6 18" id="KW-0575">Peroxidase</keyword>
<feature type="binding site" evidence="15">
    <location>
        <position position="77"/>
    </location>
    <ligand>
        <name>Ca(2+)</name>
        <dbReference type="ChEBI" id="CHEBI:29108"/>
        <label>1</label>
    </ligand>
</feature>
<feature type="signal peptide" evidence="18">
    <location>
        <begin position="1"/>
        <end position="25"/>
    </location>
</feature>
<sequence>MAAHHLHHRLGLLLILFAILSLSESKLSYNYYAKTCPTFEQIMEETTTNKQIKSPSTAAGTVRLFFHDCFVTGCDASTLISSTPFNTAERDAEINLSLPGDGFDVVVRAKAALELACPGVVSCSDILAVAARNLVSFVGGPFYPVLLGRKDSLVSKASLVEGHLPRPSMSMDQMIAIFTAHNFTVQEMVALSGAHTIGFSHCKDFASGIYNYSSTQQFDPTYNPRFAAGLEKACANYQKDPALSVFNDIMTPGKFDNMYFQNLPKGLGILASDRVLFTDPRTRPFVQVYAKYQSVFFRDFAKAMQKLSLVGVKTGRHGQVRRRCDDFNN</sequence>
<keyword evidence="10 15" id="KW-0408">Iron</keyword>
<comment type="similarity">
    <text evidence="18">Belongs to the peroxidase family. Classical plant (class III) peroxidase subfamily.</text>
</comment>
<gene>
    <name evidence="20" type="ORF">Cgig2_029588</name>
</gene>
<evidence type="ECO:0000256" key="4">
    <source>
        <dbReference type="ARBA" id="ARBA00012313"/>
    </source>
</evidence>
<keyword evidence="12 18" id="KW-0376">Hydrogen peroxide</keyword>
<evidence type="ECO:0000313" key="20">
    <source>
        <dbReference type="EMBL" id="KAJ8433401.1"/>
    </source>
</evidence>
<dbReference type="PANTHER" id="PTHR31517:SF11">
    <property type="entry name" value="PEROXIDASE 31"/>
    <property type="match status" value="1"/>
</dbReference>
<feature type="binding site" evidence="15">
    <location>
        <position position="75"/>
    </location>
    <ligand>
        <name>Ca(2+)</name>
        <dbReference type="ChEBI" id="CHEBI:29108"/>
        <label>1</label>
    </ligand>
</feature>
<dbReference type="Gene3D" id="1.10.520.10">
    <property type="match status" value="1"/>
</dbReference>
<dbReference type="GO" id="GO:0046872">
    <property type="term" value="F:metal ion binding"/>
    <property type="evidence" value="ECO:0007669"/>
    <property type="project" value="UniProtKB-UniRule"/>
</dbReference>
<dbReference type="EC" id="1.11.1.7" evidence="4 18"/>
<feature type="disulfide bond" evidence="17">
    <location>
        <begin position="123"/>
        <end position="324"/>
    </location>
</feature>
<feature type="binding site" evidence="15">
    <location>
        <position position="251"/>
    </location>
    <ligand>
        <name>Ca(2+)</name>
        <dbReference type="ChEBI" id="CHEBI:29108"/>
        <label>2</label>
    </ligand>
</feature>
<dbReference type="Pfam" id="PF00141">
    <property type="entry name" value="peroxidase"/>
    <property type="match status" value="1"/>
</dbReference>
<dbReference type="GO" id="GO:0020037">
    <property type="term" value="F:heme binding"/>
    <property type="evidence" value="ECO:0007669"/>
    <property type="project" value="UniProtKB-UniRule"/>
</dbReference>
<feature type="binding site" description="axial binding residue" evidence="15">
    <location>
        <position position="195"/>
    </location>
    <ligand>
        <name>heme b</name>
        <dbReference type="ChEBI" id="CHEBI:60344"/>
    </ligand>
    <ligandPart>
        <name>Fe</name>
        <dbReference type="ChEBI" id="CHEBI:18248"/>
    </ligandPart>
</feature>
<feature type="site" description="Transition state stabilizer" evidence="16">
    <location>
        <position position="63"/>
    </location>
</feature>
<evidence type="ECO:0000256" key="2">
    <source>
        <dbReference type="ARBA" id="ARBA00002322"/>
    </source>
</evidence>
<feature type="chain" id="PRO_5040544300" description="Peroxidase" evidence="18">
    <location>
        <begin position="26"/>
        <end position="329"/>
    </location>
</feature>
<evidence type="ECO:0000256" key="5">
    <source>
        <dbReference type="ARBA" id="ARBA00022525"/>
    </source>
</evidence>
<keyword evidence="9 18" id="KW-0560">Oxidoreductase</keyword>
<dbReference type="PROSITE" id="PS50873">
    <property type="entry name" value="PEROXIDASE_4"/>
    <property type="match status" value="1"/>
</dbReference>
<dbReference type="Proteomes" id="UP001153076">
    <property type="component" value="Unassembled WGS sequence"/>
</dbReference>
<dbReference type="PROSITE" id="PS00435">
    <property type="entry name" value="PEROXIDASE_1"/>
    <property type="match status" value="1"/>
</dbReference>
<evidence type="ECO:0000256" key="8">
    <source>
        <dbReference type="ARBA" id="ARBA00022723"/>
    </source>
</evidence>
<comment type="cofactor">
    <cofactor evidence="15 18">
        <name>Ca(2+)</name>
        <dbReference type="ChEBI" id="CHEBI:29108"/>
    </cofactor>
    <text evidence="15 18">Binds 2 calcium ions per subunit.</text>
</comment>
<dbReference type="InterPro" id="IPR019794">
    <property type="entry name" value="Peroxidases_AS"/>
</dbReference>
<evidence type="ECO:0000256" key="16">
    <source>
        <dbReference type="PIRSR" id="PIRSR600823-4"/>
    </source>
</evidence>
<keyword evidence="5 18" id="KW-0964">Secreted</keyword>
<evidence type="ECO:0000256" key="6">
    <source>
        <dbReference type="ARBA" id="ARBA00022559"/>
    </source>
</evidence>
<feature type="binding site" evidence="14">
    <location>
        <position position="165"/>
    </location>
    <ligand>
        <name>substrate</name>
    </ligand>
</feature>
<dbReference type="PRINTS" id="PR00458">
    <property type="entry name" value="PEROXIDASE"/>
</dbReference>
<comment type="subcellular location">
    <subcellularLocation>
        <location evidence="18">Secreted</location>
    </subcellularLocation>
</comment>
<comment type="caution">
    <text evidence="20">The sequence shown here is derived from an EMBL/GenBank/DDBJ whole genome shotgun (WGS) entry which is preliminary data.</text>
</comment>
<dbReference type="AlphaFoldDB" id="A0A9Q1JYX2"/>
<name>A0A9Q1JYX2_9CARY</name>
<evidence type="ECO:0000256" key="14">
    <source>
        <dbReference type="PIRSR" id="PIRSR600823-2"/>
    </source>
</evidence>
<feature type="binding site" evidence="15">
    <location>
        <position position="89"/>
    </location>
    <ligand>
        <name>Ca(2+)</name>
        <dbReference type="ChEBI" id="CHEBI:29108"/>
        <label>1</label>
    </ligand>
</feature>
<organism evidence="20 21">
    <name type="scientific">Carnegiea gigantea</name>
    <dbReference type="NCBI Taxonomy" id="171969"/>
    <lineage>
        <taxon>Eukaryota</taxon>
        <taxon>Viridiplantae</taxon>
        <taxon>Streptophyta</taxon>
        <taxon>Embryophyta</taxon>
        <taxon>Tracheophyta</taxon>
        <taxon>Spermatophyta</taxon>
        <taxon>Magnoliopsida</taxon>
        <taxon>eudicotyledons</taxon>
        <taxon>Gunneridae</taxon>
        <taxon>Pentapetalae</taxon>
        <taxon>Caryophyllales</taxon>
        <taxon>Cactineae</taxon>
        <taxon>Cactaceae</taxon>
        <taxon>Cactoideae</taxon>
        <taxon>Echinocereeae</taxon>
        <taxon>Carnegiea</taxon>
    </lineage>
</organism>
<dbReference type="FunFam" id="1.10.420.10:FF:000001">
    <property type="entry name" value="Peroxidase"/>
    <property type="match status" value="1"/>
</dbReference>
<dbReference type="InterPro" id="IPR019793">
    <property type="entry name" value="Peroxidases_heam-ligand_BS"/>
</dbReference>
<evidence type="ECO:0000256" key="11">
    <source>
        <dbReference type="ARBA" id="ARBA00023157"/>
    </source>
</evidence>
<keyword evidence="7 18" id="KW-0349">Heme</keyword>
<evidence type="ECO:0000256" key="15">
    <source>
        <dbReference type="PIRSR" id="PIRSR600823-3"/>
    </source>
</evidence>
<keyword evidence="15 18" id="KW-0106">Calcium</keyword>
<dbReference type="GO" id="GO:0042744">
    <property type="term" value="P:hydrogen peroxide catabolic process"/>
    <property type="evidence" value="ECO:0007669"/>
    <property type="project" value="UniProtKB-KW"/>
</dbReference>
<dbReference type="InterPro" id="IPR033905">
    <property type="entry name" value="Secretory_peroxidase"/>
</dbReference>
<keyword evidence="21" id="KW-1185">Reference proteome</keyword>